<keyword evidence="4 5" id="KW-0274">FAD</keyword>
<dbReference type="InterPro" id="IPR006091">
    <property type="entry name" value="Acyl-CoA_Oxase/DH_mid-dom"/>
</dbReference>
<dbReference type="InterPro" id="IPR037069">
    <property type="entry name" value="AcylCoA_DH/ox_N_sf"/>
</dbReference>
<dbReference type="InterPro" id="IPR036250">
    <property type="entry name" value="AcylCo_DH-like_C"/>
</dbReference>
<dbReference type="PROSITE" id="PS00072">
    <property type="entry name" value="ACYL_COA_DH_1"/>
    <property type="match status" value="1"/>
</dbReference>
<comment type="cofactor">
    <cofactor evidence="1 5">
        <name>FAD</name>
        <dbReference type="ChEBI" id="CHEBI:57692"/>
    </cofactor>
</comment>
<dbReference type="SUPFAM" id="SSF56645">
    <property type="entry name" value="Acyl-CoA dehydrogenase NM domain-like"/>
    <property type="match status" value="1"/>
</dbReference>
<organism evidence="9 10">
    <name type="scientific">Azospirillum himalayense</name>
    <dbReference type="NCBI Taxonomy" id="654847"/>
    <lineage>
        <taxon>Bacteria</taxon>
        <taxon>Pseudomonadati</taxon>
        <taxon>Pseudomonadota</taxon>
        <taxon>Alphaproteobacteria</taxon>
        <taxon>Rhodospirillales</taxon>
        <taxon>Azospirillaceae</taxon>
        <taxon>Azospirillum</taxon>
    </lineage>
</organism>
<evidence type="ECO:0000259" key="8">
    <source>
        <dbReference type="Pfam" id="PF02771"/>
    </source>
</evidence>
<reference evidence="10" key="1">
    <citation type="journal article" date="2019" name="Int. J. Syst. Evol. Microbiol.">
        <title>The Global Catalogue of Microorganisms (GCM) 10K type strain sequencing project: providing services to taxonomists for standard genome sequencing and annotation.</title>
        <authorList>
            <consortium name="The Broad Institute Genomics Platform"/>
            <consortium name="The Broad Institute Genome Sequencing Center for Infectious Disease"/>
            <person name="Wu L."/>
            <person name="Ma J."/>
        </authorList>
    </citation>
    <scope>NUCLEOTIDE SEQUENCE [LARGE SCALE GENOMIC DNA]</scope>
    <source>
        <strain evidence="10">CCUG 58760</strain>
    </source>
</reference>
<evidence type="ECO:0000259" key="7">
    <source>
        <dbReference type="Pfam" id="PF02770"/>
    </source>
</evidence>
<gene>
    <name evidence="9" type="ORF">ACFPMG_30870</name>
</gene>
<evidence type="ECO:0000313" key="10">
    <source>
        <dbReference type="Proteomes" id="UP001596166"/>
    </source>
</evidence>
<evidence type="ECO:0000313" key="9">
    <source>
        <dbReference type="EMBL" id="MFC5359407.1"/>
    </source>
</evidence>
<dbReference type="PANTHER" id="PTHR43884:SF12">
    <property type="entry name" value="ISOVALERYL-COA DEHYDROGENASE, MITOCHONDRIAL-RELATED"/>
    <property type="match status" value="1"/>
</dbReference>
<comment type="similarity">
    <text evidence="2 5">Belongs to the acyl-CoA dehydrogenase family.</text>
</comment>
<dbReference type="Pfam" id="PF02771">
    <property type="entry name" value="Acyl-CoA_dh_N"/>
    <property type="match status" value="1"/>
</dbReference>
<evidence type="ECO:0000256" key="1">
    <source>
        <dbReference type="ARBA" id="ARBA00001974"/>
    </source>
</evidence>
<dbReference type="InterPro" id="IPR046373">
    <property type="entry name" value="Acyl-CoA_Oxase/DH_mid-dom_sf"/>
</dbReference>
<evidence type="ECO:0000256" key="4">
    <source>
        <dbReference type="ARBA" id="ARBA00022827"/>
    </source>
</evidence>
<comment type="caution">
    <text evidence="9">The sequence shown here is derived from an EMBL/GenBank/DDBJ whole genome shotgun (WGS) entry which is preliminary data.</text>
</comment>
<keyword evidence="5 9" id="KW-0560">Oxidoreductase</keyword>
<protein>
    <submittedName>
        <fullName evidence="9">Acyl-CoA dehydrogenase family protein</fullName>
        <ecNumber evidence="9">1.-.-.-</ecNumber>
    </submittedName>
</protein>
<sequence>MDFELAPEQIELQRMVRDFAQAEVAPVQARMEADHEFPYELWRKWSDLGMAGIMIPPEYGGSGLDSLSYIIAMEEMGTVSQTFALIWQVHVLVANMYVQLGTPEQKERWLPPFARGDKLGAIALTEPGAGSDAGGLRTRAVRDGGGDGWVIDGNKIFISNAGTAISDGTVVMAVTGEQPNGRKAISSFIIPTGTPGYQLGQSFDKMAWHGMDNRELVFEDCRVPADHLLGREGAGLKQALAGLNLGRIVFGTLGCALTRACLEETLAYAKDRKQFGQPLSAFQLTQAKLANMATHAEGTRRFAHYVAWLHAQGRECHTEAAMVKLMGTRLAVQAAQDAYQIHGGYGFMHDYRVNRLYREAQILEIGEGTSEIQQILIARALGC</sequence>
<dbReference type="Pfam" id="PF00441">
    <property type="entry name" value="Acyl-CoA_dh_1"/>
    <property type="match status" value="1"/>
</dbReference>
<proteinExistence type="inferred from homology"/>
<keyword evidence="10" id="KW-1185">Reference proteome</keyword>
<evidence type="ECO:0000256" key="3">
    <source>
        <dbReference type="ARBA" id="ARBA00022630"/>
    </source>
</evidence>
<dbReference type="InterPro" id="IPR006089">
    <property type="entry name" value="Acyl-CoA_DH_CS"/>
</dbReference>
<dbReference type="InterPro" id="IPR013786">
    <property type="entry name" value="AcylCoA_DH/ox_N"/>
</dbReference>
<dbReference type="GO" id="GO:0016491">
    <property type="term" value="F:oxidoreductase activity"/>
    <property type="evidence" value="ECO:0007669"/>
    <property type="project" value="UniProtKB-KW"/>
</dbReference>
<dbReference type="Gene3D" id="1.10.540.10">
    <property type="entry name" value="Acyl-CoA dehydrogenase/oxidase, N-terminal domain"/>
    <property type="match status" value="1"/>
</dbReference>
<dbReference type="EMBL" id="JBHSLC010000113">
    <property type="protein sequence ID" value="MFC5359407.1"/>
    <property type="molecule type" value="Genomic_DNA"/>
</dbReference>
<dbReference type="InterPro" id="IPR009100">
    <property type="entry name" value="AcylCoA_DH/oxidase_NM_dom_sf"/>
</dbReference>
<keyword evidence="3 5" id="KW-0285">Flavoprotein</keyword>
<evidence type="ECO:0000256" key="5">
    <source>
        <dbReference type="RuleBase" id="RU362125"/>
    </source>
</evidence>
<dbReference type="PANTHER" id="PTHR43884">
    <property type="entry name" value="ACYL-COA DEHYDROGENASE"/>
    <property type="match status" value="1"/>
</dbReference>
<dbReference type="EC" id="1.-.-.-" evidence="9"/>
<dbReference type="RefSeq" id="WP_376999406.1">
    <property type="nucleotide sequence ID" value="NZ_JBHSLC010000113.1"/>
</dbReference>
<feature type="domain" description="Acyl-CoA dehydrogenase/oxidase N-terminal" evidence="8">
    <location>
        <begin position="7"/>
        <end position="117"/>
    </location>
</feature>
<dbReference type="Gene3D" id="1.20.140.10">
    <property type="entry name" value="Butyryl-CoA Dehydrogenase, subunit A, domain 3"/>
    <property type="match status" value="1"/>
</dbReference>
<dbReference type="InterPro" id="IPR009075">
    <property type="entry name" value="AcylCo_DH/oxidase_C"/>
</dbReference>
<dbReference type="SUPFAM" id="SSF47203">
    <property type="entry name" value="Acyl-CoA dehydrogenase C-terminal domain-like"/>
    <property type="match status" value="1"/>
</dbReference>
<name>A0ABW0GER3_9PROT</name>
<evidence type="ECO:0000256" key="2">
    <source>
        <dbReference type="ARBA" id="ARBA00009347"/>
    </source>
</evidence>
<dbReference type="PROSITE" id="PS00073">
    <property type="entry name" value="ACYL_COA_DH_2"/>
    <property type="match status" value="1"/>
</dbReference>
<dbReference type="Gene3D" id="2.40.110.10">
    <property type="entry name" value="Butyryl-CoA Dehydrogenase, subunit A, domain 2"/>
    <property type="match status" value="1"/>
</dbReference>
<dbReference type="Proteomes" id="UP001596166">
    <property type="component" value="Unassembled WGS sequence"/>
</dbReference>
<dbReference type="Pfam" id="PF02770">
    <property type="entry name" value="Acyl-CoA_dh_M"/>
    <property type="match status" value="1"/>
</dbReference>
<accession>A0ABW0GER3</accession>
<feature type="domain" description="Acyl-CoA dehydrogenase/oxidase C-terminal" evidence="6">
    <location>
        <begin position="233"/>
        <end position="381"/>
    </location>
</feature>
<feature type="domain" description="Acyl-CoA oxidase/dehydrogenase middle" evidence="7">
    <location>
        <begin position="121"/>
        <end position="221"/>
    </location>
</feature>
<evidence type="ECO:0000259" key="6">
    <source>
        <dbReference type="Pfam" id="PF00441"/>
    </source>
</evidence>